<dbReference type="OrthoDB" id="5964849at2"/>
<dbReference type="SUPFAM" id="SSF48452">
    <property type="entry name" value="TPR-like"/>
    <property type="match status" value="2"/>
</dbReference>
<evidence type="ECO:0000256" key="3">
    <source>
        <dbReference type="SAM" id="SignalP"/>
    </source>
</evidence>
<sequence>MKLSKWLIVAICSAAMACGSVAFAKDKKGENKYPNATRQEPKVSMSSGDQRALNKAADLVNENKPDEALPLIQKVIDNGSASKYAQAFAHQLLAQIYWDQEKGAQSIDEYKKAIAFDALPNDGQFQLVFALAQTQIQEEKYQDALATLAEWEKLTGAQTADELALKANAYYRVDQFQQAVDTMKKALSMTDKPNDSWTQILMASYFELNQFDQAAELIKGQLAKDPNNKKLINQLATVYIQGDKEQLALDLMAKAKSQGLVTTNDDYVQLAKLYAQADKPKDAAATMKEGFAKGVLQGTYDNYKLQGDVCTQAEDDPCAIEGYGKAAPMSKDGNVDYQLGYLLFYSGKSQDAIASLDKAISRGGLRQEGEAYLLRGDAKNDLGQGAAAAADWQKAAGYASTKTMAEQRLRAAKGGVKIKRATKSKK</sequence>
<dbReference type="RefSeq" id="WP_131993829.1">
    <property type="nucleotide sequence ID" value="NZ_SLWQ01000001.1"/>
</dbReference>
<evidence type="ECO:0000256" key="2">
    <source>
        <dbReference type="ARBA" id="ARBA00022803"/>
    </source>
</evidence>
<dbReference type="PANTHER" id="PTHR44186">
    <property type="match status" value="1"/>
</dbReference>
<dbReference type="SMART" id="SM00028">
    <property type="entry name" value="TPR"/>
    <property type="match status" value="4"/>
</dbReference>
<proteinExistence type="predicted"/>
<dbReference type="InterPro" id="IPR011990">
    <property type="entry name" value="TPR-like_helical_dom_sf"/>
</dbReference>
<comment type="caution">
    <text evidence="4">The sequence shown here is derived from an EMBL/GenBank/DDBJ whole genome shotgun (WGS) entry which is preliminary data.</text>
</comment>
<protein>
    <submittedName>
        <fullName evidence="4">Tetratricopeptide repeat protein</fullName>
    </submittedName>
</protein>
<name>A0A4R2II01_9GAMM</name>
<keyword evidence="3" id="KW-0732">Signal</keyword>
<gene>
    <name evidence="4" type="ORF">EV148_101832</name>
</gene>
<dbReference type="InterPro" id="IPR019734">
    <property type="entry name" value="TPR_rpt"/>
</dbReference>
<dbReference type="PANTHER" id="PTHR44186:SF1">
    <property type="entry name" value="BARDET-BIEDL SYNDROME 4 PROTEIN"/>
    <property type="match status" value="1"/>
</dbReference>
<reference evidence="4 5" key="1">
    <citation type="journal article" date="2015" name="Stand. Genomic Sci.">
        <title>Genomic Encyclopedia of Bacterial and Archaeal Type Strains, Phase III: the genomes of soil and plant-associated and newly described type strains.</title>
        <authorList>
            <person name="Whitman W.B."/>
            <person name="Woyke T."/>
            <person name="Klenk H.P."/>
            <person name="Zhou Y."/>
            <person name="Lilburn T.G."/>
            <person name="Beck B.J."/>
            <person name="De Vos P."/>
            <person name="Vandamme P."/>
            <person name="Eisen J.A."/>
            <person name="Garrity G."/>
            <person name="Hugenholtz P."/>
            <person name="Kyrpides N.C."/>
        </authorList>
    </citation>
    <scope>NUCLEOTIDE SEQUENCE [LARGE SCALE GENOMIC DNA]</scope>
    <source>
        <strain evidence="4 5">A3</strain>
    </source>
</reference>
<dbReference type="Pfam" id="PF13432">
    <property type="entry name" value="TPR_16"/>
    <property type="match status" value="1"/>
</dbReference>
<evidence type="ECO:0000256" key="1">
    <source>
        <dbReference type="ARBA" id="ARBA00022737"/>
    </source>
</evidence>
<evidence type="ECO:0000313" key="4">
    <source>
        <dbReference type="EMBL" id="TCO43408.1"/>
    </source>
</evidence>
<dbReference type="Proteomes" id="UP000294862">
    <property type="component" value="Unassembled WGS sequence"/>
</dbReference>
<dbReference type="PROSITE" id="PS51257">
    <property type="entry name" value="PROKAR_LIPOPROTEIN"/>
    <property type="match status" value="1"/>
</dbReference>
<dbReference type="Gene3D" id="1.25.40.10">
    <property type="entry name" value="Tetratricopeptide repeat domain"/>
    <property type="match status" value="3"/>
</dbReference>
<keyword evidence="2" id="KW-0802">TPR repeat</keyword>
<keyword evidence="1" id="KW-0677">Repeat</keyword>
<evidence type="ECO:0000313" key="5">
    <source>
        <dbReference type="Proteomes" id="UP000294862"/>
    </source>
</evidence>
<accession>A0A4R2II01</accession>
<dbReference type="AlphaFoldDB" id="A0A4R2II01"/>
<feature type="signal peptide" evidence="3">
    <location>
        <begin position="1"/>
        <end position="24"/>
    </location>
</feature>
<organism evidence="4 5">
    <name type="scientific">Dokdonella fugitiva</name>
    <dbReference type="NCBI Taxonomy" id="328517"/>
    <lineage>
        <taxon>Bacteria</taxon>
        <taxon>Pseudomonadati</taxon>
        <taxon>Pseudomonadota</taxon>
        <taxon>Gammaproteobacteria</taxon>
        <taxon>Lysobacterales</taxon>
        <taxon>Rhodanobacteraceae</taxon>
        <taxon>Dokdonella</taxon>
    </lineage>
</organism>
<feature type="chain" id="PRO_5020316935" evidence="3">
    <location>
        <begin position="25"/>
        <end position="426"/>
    </location>
</feature>
<dbReference type="EMBL" id="SLWQ01000001">
    <property type="protein sequence ID" value="TCO43408.1"/>
    <property type="molecule type" value="Genomic_DNA"/>
</dbReference>
<keyword evidence="5" id="KW-1185">Reference proteome</keyword>